<evidence type="ECO:0000259" key="9">
    <source>
        <dbReference type="Pfam" id="PF01743"/>
    </source>
</evidence>
<dbReference type="Pfam" id="PF01743">
    <property type="entry name" value="PolyA_pol"/>
    <property type="match status" value="1"/>
</dbReference>
<dbReference type="SUPFAM" id="SSF81301">
    <property type="entry name" value="Nucleotidyltransferase"/>
    <property type="match status" value="1"/>
</dbReference>
<protein>
    <submittedName>
        <fullName evidence="11">Poly(A) polymerase</fullName>
    </submittedName>
</protein>
<dbReference type="GO" id="GO:0000049">
    <property type="term" value="F:tRNA binding"/>
    <property type="evidence" value="ECO:0007669"/>
    <property type="project" value="TreeGrafter"/>
</dbReference>
<dbReference type="PANTHER" id="PTHR46173:SF1">
    <property type="entry name" value="CCA TRNA NUCLEOTIDYLTRANSFERASE 1, MITOCHONDRIAL"/>
    <property type="match status" value="1"/>
</dbReference>
<reference evidence="11" key="2">
    <citation type="submission" date="2020-09" db="EMBL/GenBank/DDBJ databases">
        <authorList>
            <person name="Sun Q."/>
            <person name="Zhou Y."/>
        </authorList>
    </citation>
    <scope>NUCLEOTIDE SEQUENCE</scope>
    <source>
        <strain evidence="11">CGMCC 1.15519</strain>
    </source>
</reference>
<dbReference type="EMBL" id="BMJM01000001">
    <property type="protein sequence ID" value="GGE01450.1"/>
    <property type="molecule type" value="Genomic_DNA"/>
</dbReference>
<dbReference type="InterPro" id="IPR032828">
    <property type="entry name" value="PolyA_RNA-bd"/>
</dbReference>
<dbReference type="Gene3D" id="1.10.3090.10">
    <property type="entry name" value="cca-adding enzyme, domain 2"/>
    <property type="match status" value="1"/>
</dbReference>
<dbReference type="GO" id="GO:0000166">
    <property type="term" value="F:nucleotide binding"/>
    <property type="evidence" value="ECO:0007669"/>
    <property type="project" value="UniProtKB-KW"/>
</dbReference>
<dbReference type="PANTHER" id="PTHR46173">
    <property type="entry name" value="CCA TRNA NUCLEOTIDYLTRANSFERASE 1, MITOCHONDRIAL"/>
    <property type="match status" value="1"/>
</dbReference>
<evidence type="ECO:0000256" key="8">
    <source>
        <dbReference type="RuleBase" id="RU003953"/>
    </source>
</evidence>
<accession>A0A917E4Z9</accession>
<gene>
    <name evidence="11" type="ORF">GCM10011529_04740</name>
</gene>
<evidence type="ECO:0000256" key="1">
    <source>
        <dbReference type="ARBA" id="ARBA00001946"/>
    </source>
</evidence>
<evidence type="ECO:0000256" key="4">
    <source>
        <dbReference type="ARBA" id="ARBA00022695"/>
    </source>
</evidence>
<dbReference type="GO" id="GO:0008033">
    <property type="term" value="P:tRNA processing"/>
    <property type="evidence" value="ECO:0007669"/>
    <property type="project" value="UniProtKB-KW"/>
</dbReference>
<evidence type="ECO:0000256" key="7">
    <source>
        <dbReference type="ARBA" id="ARBA00022842"/>
    </source>
</evidence>
<name>A0A917E4Z9_9SPHN</name>
<dbReference type="GO" id="GO:0046872">
    <property type="term" value="F:metal ion binding"/>
    <property type="evidence" value="ECO:0007669"/>
    <property type="project" value="UniProtKB-KW"/>
</dbReference>
<dbReference type="RefSeq" id="WP_188761294.1">
    <property type="nucleotide sequence ID" value="NZ_BMJM01000001.1"/>
</dbReference>
<organism evidence="11 12">
    <name type="scientific">Sandarakinorhabdus glacialis</name>
    <dbReference type="NCBI Taxonomy" id="1614636"/>
    <lineage>
        <taxon>Bacteria</taxon>
        <taxon>Pseudomonadati</taxon>
        <taxon>Pseudomonadota</taxon>
        <taxon>Alphaproteobacteria</taxon>
        <taxon>Sphingomonadales</taxon>
        <taxon>Sphingosinicellaceae</taxon>
        <taxon>Sandarakinorhabdus</taxon>
    </lineage>
</organism>
<dbReference type="AlphaFoldDB" id="A0A917E4Z9"/>
<dbReference type="Pfam" id="PF12627">
    <property type="entry name" value="PolyA_pol_RNAbd"/>
    <property type="match status" value="1"/>
</dbReference>
<keyword evidence="5" id="KW-0479">Metal-binding</keyword>
<keyword evidence="12" id="KW-1185">Reference proteome</keyword>
<sequence>MNWPQQDWVVSPAGTALLEALGAAAGETRLVGGIVRDGLLDLPGSDIDLATRLAPREVMRRLSAAGLKAVPTGIAHGTVTAISDGLVAEVTTLRRDVVTDGRHAEVAFTDDWQEDASRRDFTINALYAALPAGEISDFFGGLDDLAARRVRFIGAPLARIAEDHLRILRFFRFSARFGGVIDAEGLAACTARANDLMALSRERISAELRGILSVPDPVAIIGLMIDQGIFRPVLPEITAARLPVLARTVAAEAAAGVAPDWRRRLAALLPADAAAVVASRLRLSNADKVRLVAAAVPHGGGAIYPQAWTLGAETLTDRLLIAGEQGAEVIALISWTRPKMPASGRDLLARGLPPGPEVARRLGLFERAWVAAGFPQDTATVTALLDRAVAGPEIG</sequence>
<proteinExistence type="inferred from homology"/>
<keyword evidence="6" id="KW-0547">Nucleotide-binding</keyword>
<comment type="caution">
    <text evidence="11">The sequence shown here is derived from an EMBL/GenBank/DDBJ whole genome shotgun (WGS) entry which is preliminary data.</text>
</comment>
<comment type="cofactor">
    <cofactor evidence="1">
        <name>Mg(2+)</name>
        <dbReference type="ChEBI" id="CHEBI:18420"/>
    </cofactor>
</comment>
<keyword evidence="2 8" id="KW-0808">Transferase</keyword>
<reference evidence="11" key="1">
    <citation type="journal article" date="2014" name="Int. J. Syst. Evol. Microbiol.">
        <title>Complete genome sequence of Corynebacterium casei LMG S-19264T (=DSM 44701T), isolated from a smear-ripened cheese.</title>
        <authorList>
            <consortium name="US DOE Joint Genome Institute (JGI-PGF)"/>
            <person name="Walter F."/>
            <person name="Albersmeier A."/>
            <person name="Kalinowski J."/>
            <person name="Ruckert C."/>
        </authorList>
    </citation>
    <scope>NUCLEOTIDE SEQUENCE</scope>
    <source>
        <strain evidence="11">CGMCC 1.15519</strain>
    </source>
</reference>
<dbReference type="Proteomes" id="UP000635071">
    <property type="component" value="Unassembled WGS sequence"/>
</dbReference>
<evidence type="ECO:0000256" key="6">
    <source>
        <dbReference type="ARBA" id="ARBA00022741"/>
    </source>
</evidence>
<keyword evidence="4" id="KW-0548">Nucleotidyltransferase</keyword>
<dbReference type="InterPro" id="IPR043519">
    <property type="entry name" value="NT_sf"/>
</dbReference>
<dbReference type="InterPro" id="IPR050264">
    <property type="entry name" value="Bact_CCA-adding_enz_type3_sf"/>
</dbReference>
<keyword evidence="7" id="KW-0460">Magnesium</keyword>
<feature type="domain" description="Poly A polymerase head" evidence="9">
    <location>
        <begin position="29"/>
        <end position="151"/>
    </location>
</feature>
<evidence type="ECO:0000256" key="2">
    <source>
        <dbReference type="ARBA" id="ARBA00022679"/>
    </source>
</evidence>
<keyword evidence="8" id="KW-0694">RNA-binding</keyword>
<dbReference type="CDD" id="cd05398">
    <property type="entry name" value="NT_ClassII-CCAase"/>
    <property type="match status" value="1"/>
</dbReference>
<dbReference type="InterPro" id="IPR002646">
    <property type="entry name" value="PolA_pol_head_dom"/>
</dbReference>
<evidence type="ECO:0000313" key="11">
    <source>
        <dbReference type="EMBL" id="GGE01450.1"/>
    </source>
</evidence>
<comment type="similarity">
    <text evidence="8">Belongs to the tRNA nucleotidyltransferase/poly(A) polymerase family.</text>
</comment>
<dbReference type="Gene3D" id="3.30.460.10">
    <property type="entry name" value="Beta Polymerase, domain 2"/>
    <property type="match status" value="1"/>
</dbReference>
<evidence type="ECO:0000259" key="10">
    <source>
        <dbReference type="Pfam" id="PF12627"/>
    </source>
</evidence>
<evidence type="ECO:0000256" key="5">
    <source>
        <dbReference type="ARBA" id="ARBA00022723"/>
    </source>
</evidence>
<evidence type="ECO:0000256" key="3">
    <source>
        <dbReference type="ARBA" id="ARBA00022694"/>
    </source>
</evidence>
<feature type="domain" description="tRNA nucleotidyltransferase/poly(A) polymerase RNA and SrmB- binding" evidence="10">
    <location>
        <begin position="181"/>
        <end position="239"/>
    </location>
</feature>
<dbReference type="GO" id="GO:0016779">
    <property type="term" value="F:nucleotidyltransferase activity"/>
    <property type="evidence" value="ECO:0007669"/>
    <property type="project" value="UniProtKB-KW"/>
</dbReference>
<keyword evidence="3" id="KW-0819">tRNA processing</keyword>
<evidence type="ECO:0000313" key="12">
    <source>
        <dbReference type="Proteomes" id="UP000635071"/>
    </source>
</evidence>
<dbReference type="SUPFAM" id="SSF81891">
    <property type="entry name" value="Poly A polymerase C-terminal region-like"/>
    <property type="match status" value="1"/>
</dbReference>